<dbReference type="InterPro" id="IPR036612">
    <property type="entry name" value="KH_dom_type_1_sf"/>
</dbReference>
<protein>
    <recommendedName>
        <fullName evidence="2">KH-like RNA-binding domain-containing protein</fullName>
    </recommendedName>
</protein>
<dbReference type="AlphaFoldDB" id="A0A2R9C8W1"/>
<feature type="domain" description="KH-like RNA-binding" evidence="2">
    <location>
        <begin position="10"/>
        <end position="85"/>
    </location>
</feature>
<dbReference type="GeneTree" id="ENSGT00940000154353"/>
<dbReference type="GO" id="GO:0003723">
    <property type="term" value="F:RNA binding"/>
    <property type="evidence" value="ECO:0007669"/>
    <property type="project" value="InterPro"/>
</dbReference>
<dbReference type="EMBL" id="AJFE02029373">
    <property type="status" value="NOT_ANNOTATED_CDS"/>
    <property type="molecule type" value="Genomic_DNA"/>
</dbReference>
<dbReference type="CDD" id="cd12795">
    <property type="entry name" value="FILIA_N_like"/>
    <property type="match status" value="1"/>
</dbReference>
<keyword evidence="4" id="KW-1185">Reference proteome</keyword>
<dbReference type="Pfam" id="PF16005">
    <property type="entry name" value="MOEP19"/>
    <property type="match status" value="1"/>
</dbReference>
<reference evidence="3" key="2">
    <citation type="submission" date="2025-08" db="UniProtKB">
        <authorList>
            <consortium name="Ensembl"/>
        </authorList>
    </citation>
    <scope>IDENTIFICATION</scope>
</reference>
<evidence type="ECO:0000259" key="2">
    <source>
        <dbReference type="Pfam" id="PF16005"/>
    </source>
</evidence>
<dbReference type="Gene3D" id="3.30.1370.10">
    <property type="entry name" value="K Homology domain, type 1"/>
    <property type="match status" value="1"/>
</dbReference>
<evidence type="ECO:0000313" key="4">
    <source>
        <dbReference type="Proteomes" id="UP000240080"/>
    </source>
</evidence>
<dbReference type="OMA" id="QDSCRHD"/>
<evidence type="ECO:0000256" key="1">
    <source>
        <dbReference type="ARBA" id="ARBA00009081"/>
    </source>
</evidence>
<dbReference type="Ensembl" id="ENSPPAT00000061293.1">
    <property type="protein sequence ID" value="ENSPPAP00000038390.1"/>
    <property type="gene ID" value="ENSPPAG00000041906.1"/>
</dbReference>
<sequence>MAMGTSALSKKPWWTLPENFHAPMVFHMEEDQEELIFGHGHTYLHCIEVHSWFTATGQTHVTVVGPHRARQWLLHMFYYVGSQDSCRHNQGLEMLERVWSQPLTNHDLVASISVPPYIRDLSLASRISGTVCLSVPQPFPYQVFYLSSLYS</sequence>
<evidence type="ECO:0000313" key="3">
    <source>
        <dbReference type="Ensembl" id="ENSPPAP00000038390.1"/>
    </source>
</evidence>
<dbReference type="PANTHER" id="PTHR31368">
    <property type="entry name" value="DEVELOPMENT PLURPOTENCY-ASSOCIATED PROTEIN 1/5 FAMILY MEMBER"/>
    <property type="match status" value="1"/>
</dbReference>
<organism evidence="3 4">
    <name type="scientific">Pan paniscus</name>
    <name type="common">Pygmy chimpanzee</name>
    <name type="synonym">Bonobo</name>
    <dbReference type="NCBI Taxonomy" id="9597"/>
    <lineage>
        <taxon>Eukaryota</taxon>
        <taxon>Metazoa</taxon>
        <taxon>Chordata</taxon>
        <taxon>Craniata</taxon>
        <taxon>Vertebrata</taxon>
        <taxon>Euteleostomi</taxon>
        <taxon>Mammalia</taxon>
        <taxon>Eutheria</taxon>
        <taxon>Euarchontoglires</taxon>
        <taxon>Primates</taxon>
        <taxon>Haplorrhini</taxon>
        <taxon>Catarrhini</taxon>
        <taxon>Hominidae</taxon>
        <taxon>Pan</taxon>
    </lineage>
</organism>
<dbReference type="InterPro" id="IPR031952">
    <property type="entry name" value="MOEP19_KH-like"/>
</dbReference>
<dbReference type="GO" id="GO:0005737">
    <property type="term" value="C:cytoplasm"/>
    <property type="evidence" value="ECO:0007669"/>
    <property type="project" value="TreeGrafter"/>
</dbReference>
<proteinExistence type="inferred from homology"/>
<reference evidence="3 4" key="1">
    <citation type="journal article" date="2012" name="Nature">
        <title>The bonobo genome compared with the chimpanzee and human genomes.</title>
        <authorList>
            <person name="Prufer K."/>
            <person name="Munch K."/>
            <person name="Hellmann I."/>
            <person name="Akagi K."/>
            <person name="Miller J.R."/>
            <person name="Walenz B."/>
            <person name="Koren S."/>
            <person name="Sutton G."/>
            <person name="Kodira C."/>
            <person name="Winer R."/>
            <person name="Knight J.R."/>
            <person name="Mullikin J.C."/>
            <person name="Meader S.J."/>
            <person name="Ponting C.P."/>
            <person name="Lunter G."/>
            <person name="Higashino S."/>
            <person name="Hobolth A."/>
            <person name="Dutheil J."/>
            <person name="Karakoc E."/>
            <person name="Alkan C."/>
            <person name="Sajjadian S."/>
            <person name="Catacchio C.R."/>
            <person name="Ventura M."/>
            <person name="Marques-Bonet T."/>
            <person name="Eichler E.E."/>
            <person name="Andre C."/>
            <person name="Atencia R."/>
            <person name="Mugisha L."/>
            <person name="Junhold J."/>
            <person name="Patterson N."/>
            <person name="Siebauer M."/>
            <person name="Good J.M."/>
            <person name="Fischer A."/>
            <person name="Ptak S.E."/>
            <person name="Lachmann M."/>
            <person name="Symer D.E."/>
            <person name="Mailund T."/>
            <person name="Schierup M.H."/>
            <person name="Andres A.M."/>
            <person name="Kelso J."/>
            <person name="Paabo S."/>
        </authorList>
    </citation>
    <scope>NUCLEOTIDE SEQUENCE [LARGE SCALE GENOMIC DNA]</scope>
</reference>
<dbReference type="PANTHER" id="PTHR31368:SF7">
    <property type="entry name" value="KH-LIKE RNA-BINDING DOMAIN-CONTAINING PROTEIN"/>
    <property type="match status" value="1"/>
</dbReference>
<dbReference type="Proteomes" id="UP000240080">
    <property type="component" value="Chromosome 6"/>
</dbReference>
<comment type="similarity">
    <text evidence="1">Belongs to the KHDC1 family.</text>
</comment>
<name>A0A2R9C8W1_PANPA</name>
<dbReference type="STRING" id="9597.ENSPPAP00000038390"/>
<accession>A0A2R9C8W1</accession>
<reference evidence="3" key="3">
    <citation type="submission" date="2025-09" db="UniProtKB">
        <authorList>
            <consortium name="Ensembl"/>
        </authorList>
    </citation>
    <scope>IDENTIFICATION</scope>
</reference>